<accession>A0A481Z7R1</accession>
<organism evidence="1">
    <name type="scientific">Pithovirus LCPAC201</name>
    <dbReference type="NCBI Taxonomy" id="2506591"/>
    <lineage>
        <taxon>Viruses</taxon>
        <taxon>Pithoviruses</taxon>
    </lineage>
</organism>
<protein>
    <submittedName>
        <fullName evidence="1">Uncharacterized protein</fullName>
    </submittedName>
</protein>
<sequence>MYGARKSNNCDITRRPKKQINQNYLYINTGYAYDEQVIQALTETFIRHDAKTRFKVSVVKKKGETCGYAYVWIESKNVFARLTGVDMDGNKKVKLIPDPTWYKPRIPVEEALAKFEQEDIYDPDSWGDCAEHESDLDDIRESYNPRMMEVSINADYKLPKYEYHEEQEKHINFAYIDDHPEHGAFVVGTAHIPKKKIEIQQHVIFCNRVPSWITMAQLKNLFSPYADDSHSLHKKKVNKRITTDTYPFIAINTPSSRNFRGRGRGRSRNDRNKRYNVVYVTFDKSTVNGRMALLVCRKMVVIDPSNINRAVTLIFNHPKKTNT</sequence>
<gene>
    <name evidence="1" type="ORF">LCPAC201_00420</name>
</gene>
<dbReference type="EMBL" id="MK500498">
    <property type="protein sequence ID" value="QBK90741.1"/>
    <property type="molecule type" value="Genomic_DNA"/>
</dbReference>
<reference evidence="1" key="1">
    <citation type="journal article" date="2019" name="MBio">
        <title>Virus Genomes from Deep Sea Sediments Expand the Ocean Megavirome and Support Independent Origins of Viral Gigantism.</title>
        <authorList>
            <person name="Backstrom D."/>
            <person name="Yutin N."/>
            <person name="Jorgensen S.L."/>
            <person name="Dharamshi J."/>
            <person name="Homa F."/>
            <person name="Zaremba-Niedwiedzka K."/>
            <person name="Spang A."/>
            <person name="Wolf Y.I."/>
            <person name="Koonin E.V."/>
            <person name="Ettema T.J."/>
        </authorList>
    </citation>
    <scope>NUCLEOTIDE SEQUENCE</scope>
</reference>
<name>A0A481Z7R1_9VIRU</name>
<proteinExistence type="predicted"/>
<evidence type="ECO:0000313" key="1">
    <source>
        <dbReference type="EMBL" id="QBK90741.1"/>
    </source>
</evidence>